<comment type="catalytic activity">
    <reaction evidence="1">
        <text>Hydrolysis of terminal, non-reducing alpha-D-galactose residues in alpha-D-galactosides, including galactose oligosaccharides, galactomannans and galactolipids.</text>
        <dbReference type="EC" id="3.2.1.22"/>
    </reaction>
</comment>
<evidence type="ECO:0000256" key="1">
    <source>
        <dbReference type="ARBA" id="ARBA00001255"/>
    </source>
</evidence>
<dbReference type="Pfam" id="PF05691">
    <property type="entry name" value="Raffinose_syn"/>
    <property type="match status" value="1"/>
</dbReference>
<name>A0AA40D956_9PEZI</name>
<dbReference type="PANTHER" id="PTHR31268:SF32">
    <property type="entry name" value="GALACTINOL--SUCROSE GALACTOSYLTRANSFERASE 2-RELATED"/>
    <property type="match status" value="1"/>
</dbReference>
<keyword evidence="6" id="KW-1185">Reference proteome</keyword>
<keyword evidence="5" id="KW-0378">Hydrolase</keyword>
<evidence type="ECO:0000256" key="3">
    <source>
        <dbReference type="ARBA" id="ARBA00023277"/>
    </source>
</evidence>
<evidence type="ECO:0000256" key="4">
    <source>
        <dbReference type="ARBA" id="ARBA00049426"/>
    </source>
</evidence>
<dbReference type="AlphaFoldDB" id="A0AA40D956"/>
<accession>A0AA40D956</accession>
<sequence>MALTITCHPPLGAIHVLEPDVSHVQFVVGAPSTVSDVTIWHNCTPTSEWSELGLTKSTTPPLIDNQKGRKYFTGAISVLDGTYNLTGPFKFTVKLRDSKDASWLWIKDLDGSQDGEVVVPALHPPSSDLSSYLDGISKDIVVDERAGTNAAAETVWKLKANTPAAHGQLSGRTSYSLGKAIDCIRWFAIVRHNDAWFGPRHGREVFSLNEEAVMLSFLRRDGLHVVIIAISGVENLLTTVVSSEHGHILLSSRNDGLEPAQARVVVAIAETCEKAIAAAMRPVREFTRCHSNNIVTMDLQKAGSQNVDVAATLQSWYDGFAYCTWNGLGQYLSPSKILDALTSLDDKGVRLTTLIIDDNWQSVQLEPGKSDFYRQWSDFEANKEHFPGGLKSLITTIRSKFPYIQFIAVWHGIFGHWGGMAPDSNIGKDYAMRTFKRREGIFLGGGKMTTVEGTDAVRLYDDFYKFLSDAGVDAVKVDTQSFLDYAEHADDRLALTTAYQDAWRLASLKYFGGRAIACMAQIPQTIFYSFLRDDLPKPMVRTSDDFFPDDPSSHSWHIFCNAHNALLMQHFHLLPDWDMFQTKHQYSRFHATARCVSGGPIYITDAPGDHDLDLIGEMIAKTPDGSLVVLRTEKLGRTVEMYTGHSETTQFLQIRAEHHEAVITAVFNLYDEPLTKLVSLGYHLKSAPAKDEAGYLFRVHSSGRVLRHAATPGDTNPPIMELHLGAHDSDIITRHPIRRFKNTKVAVLGLLGKMAGAAAVVGTSYTVLPKTSEIQVEVQLRALGSLGVYVSADSRPLSRPVKATVGGGPVAEVEPSASDPFVLEFDLETLWPGGDRNAKVGSEVLVTLVIPML</sequence>
<evidence type="ECO:0000313" key="6">
    <source>
        <dbReference type="Proteomes" id="UP001174997"/>
    </source>
</evidence>
<comment type="catalytic activity">
    <reaction evidence="4">
        <text>alpha-D-galactosyl-(1-&gt;3)-1D-myo-inositol + sucrose = raffinose + myo-inositol</text>
        <dbReference type="Rhea" id="RHEA:20161"/>
        <dbReference type="ChEBI" id="CHEBI:16634"/>
        <dbReference type="ChEBI" id="CHEBI:17268"/>
        <dbReference type="ChEBI" id="CHEBI:17505"/>
        <dbReference type="ChEBI" id="CHEBI:17992"/>
        <dbReference type="EC" id="2.4.1.82"/>
    </reaction>
</comment>
<comment type="caution">
    <text evidence="5">The sequence shown here is derived from an EMBL/GenBank/DDBJ whole genome shotgun (WGS) entry which is preliminary data.</text>
</comment>
<dbReference type="InterPro" id="IPR008811">
    <property type="entry name" value="Glycosyl_hydrolases_36"/>
</dbReference>
<organism evidence="5 6">
    <name type="scientific">Cercophora samala</name>
    <dbReference type="NCBI Taxonomy" id="330535"/>
    <lineage>
        <taxon>Eukaryota</taxon>
        <taxon>Fungi</taxon>
        <taxon>Dikarya</taxon>
        <taxon>Ascomycota</taxon>
        <taxon>Pezizomycotina</taxon>
        <taxon>Sordariomycetes</taxon>
        <taxon>Sordariomycetidae</taxon>
        <taxon>Sordariales</taxon>
        <taxon>Lasiosphaeriaceae</taxon>
        <taxon>Cercophora</taxon>
    </lineage>
</organism>
<dbReference type="GO" id="GO:0004557">
    <property type="term" value="F:alpha-galactosidase activity"/>
    <property type="evidence" value="ECO:0007669"/>
    <property type="project" value="UniProtKB-EC"/>
</dbReference>
<dbReference type="PANTHER" id="PTHR31268">
    <property type="match status" value="1"/>
</dbReference>
<proteinExistence type="inferred from homology"/>
<protein>
    <submittedName>
        <fullName evidence="5">Family 36 putative glycoside hydrolase</fullName>
    </submittedName>
</protein>
<evidence type="ECO:0000256" key="2">
    <source>
        <dbReference type="ARBA" id="ARBA00007240"/>
    </source>
</evidence>
<dbReference type="InterPro" id="IPR013785">
    <property type="entry name" value="Aldolase_TIM"/>
</dbReference>
<dbReference type="InterPro" id="IPR017853">
    <property type="entry name" value="GH"/>
</dbReference>
<gene>
    <name evidence="5" type="ORF">QBC41DRAFT_366073</name>
</gene>
<dbReference type="GO" id="GO:0047274">
    <property type="term" value="F:galactinol-sucrose galactosyltransferase activity"/>
    <property type="evidence" value="ECO:0007669"/>
    <property type="project" value="UniProtKB-EC"/>
</dbReference>
<comment type="similarity">
    <text evidence="2">Belongs to the glycosyl hydrolases 36 family.</text>
</comment>
<evidence type="ECO:0000313" key="5">
    <source>
        <dbReference type="EMBL" id="KAK0667691.1"/>
    </source>
</evidence>
<reference evidence="5" key="1">
    <citation type="submission" date="2023-06" db="EMBL/GenBank/DDBJ databases">
        <title>Genome-scale phylogeny and comparative genomics of the fungal order Sordariales.</title>
        <authorList>
            <consortium name="Lawrence Berkeley National Laboratory"/>
            <person name="Hensen N."/>
            <person name="Bonometti L."/>
            <person name="Westerberg I."/>
            <person name="Brannstrom I.O."/>
            <person name="Guillou S."/>
            <person name="Cros-Aarteil S."/>
            <person name="Calhoun S."/>
            <person name="Haridas S."/>
            <person name="Kuo A."/>
            <person name="Mondo S."/>
            <person name="Pangilinan J."/>
            <person name="Riley R."/>
            <person name="Labutti K."/>
            <person name="Andreopoulos B."/>
            <person name="Lipzen A."/>
            <person name="Chen C."/>
            <person name="Yanf M."/>
            <person name="Daum C."/>
            <person name="Ng V."/>
            <person name="Clum A."/>
            <person name="Steindorff A."/>
            <person name="Ohm R."/>
            <person name="Martin F."/>
            <person name="Silar P."/>
            <person name="Natvig D."/>
            <person name="Lalanne C."/>
            <person name="Gautier V."/>
            <person name="Ament-Velasquez S.L."/>
            <person name="Kruys A."/>
            <person name="Hutchinson M.I."/>
            <person name="Powell A.J."/>
            <person name="Barry K."/>
            <person name="Miller A.N."/>
            <person name="Grigoriev I.V."/>
            <person name="Debuchy R."/>
            <person name="Gladieux P."/>
            <person name="Thoren M.H."/>
            <person name="Johannesson H."/>
        </authorList>
    </citation>
    <scope>NUCLEOTIDE SEQUENCE</scope>
    <source>
        <strain evidence="5">CBS 307.81</strain>
    </source>
</reference>
<dbReference type="SUPFAM" id="SSF51445">
    <property type="entry name" value="(Trans)glycosidases"/>
    <property type="match status" value="1"/>
</dbReference>
<dbReference type="Gene3D" id="3.20.20.70">
    <property type="entry name" value="Aldolase class I"/>
    <property type="match status" value="1"/>
</dbReference>
<dbReference type="EMBL" id="JAULSY010000068">
    <property type="protein sequence ID" value="KAK0667691.1"/>
    <property type="molecule type" value="Genomic_DNA"/>
</dbReference>
<dbReference type="Proteomes" id="UP001174997">
    <property type="component" value="Unassembled WGS sequence"/>
</dbReference>
<keyword evidence="3" id="KW-0119">Carbohydrate metabolism</keyword>